<organism evidence="1 2">
    <name type="scientific">Mya arenaria</name>
    <name type="common">Soft-shell clam</name>
    <dbReference type="NCBI Taxonomy" id="6604"/>
    <lineage>
        <taxon>Eukaryota</taxon>
        <taxon>Metazoa</taxon>
        <taxon>Spiralia</taxon>
        <taxon>Lophotrochozoa</taxon>
        <taxon>Mollusca</taxon>
        <taxon>Bivalvia</taxon>
        <taxon>Autobranchia</taxon>
        <taxon>Heteroconchia</taxon>
        <taxon>Euheterodonta</taxon>
        <taxon>Imparidentia</taxon>
        <taxon>Neoheterodontei</taxon>
        <taxon>Myida</taxon>
        <taxon>Myoidea</taxon>
        <taxon>Myidae</taxon>
        <taxon>Mya</taxon>
    </lineage>
</organism>
<accession>A0ABY7E3T2</accession>
<reference evidence="1" key="1">
    <citation type="submission" date="2022-11" db="EMBL/GenBank/DDBJ databases">
        <title>Centuries of genome instability and evolution in soft-shell clam transmissible cancer (bioRxiv).</title>
        <authorList>
            <person name="Hart S.F.M."/>
            <person name="Yonemitsu M.A."/>
            <person name="Giersch R.M."/>
            <person name="Beal B.F."/>
            <person name="Arriagada G."/>
            <person name="Davis B.W."/>
            <person name="Ostrander E.A."/>
            <person name="Goff S.P."/>
            <person name="Metzger M.J."/>
        </authorList>
    </citation>
    <scope>NUCLEOTIDE SEQUENCE</scope>
    <source>
        <strain evidence="1">MELC-2E11</strain>
        <tissue evidence="1">Siphon/mantle</tissue>
    </source>
</reference>
<dbReference type="Proteomes" id="UP001164746">
    <property type="component" value="Chromosome 5"/>
</dbReference>
<keyword evidence="2" id="KW-1185">Reference proteome</keyword>
<proteinExistence type="predicted"/>
<evidence type="ECO:0000313" key="1">
    <source>
        <dbReference type="EMBL" id="WAR04640.1"/>
    </source>
</evidence>
<name>A0ABY7E3T2_MYAAR</name>
<dbReference type="EMBL" id="CP111016">
    <property type="protein sequence ID" value="WAR04640.1"/>
    <property type="molecule type" value="Genomic_DNA"/>
</dbReference>
<protein>
    <submittedName>
        <fullName evidence="1">Uncharacterized protein</fullName>
    </submittedName>
</protein>
<evidence type="ECO:0000313" key="2">
    <source>
        <dbReference type="Proteomes" id="UP001164746"/>
    </source>
</evidence>
<sequence>MHSASLCLGVYLGGLKNEVPGNFKTHFVTGVPKHYTFYMQYDDINKSNPFCKEDNNINTSFCKVNGVCLNFKNVKMNYDTVVRTINSPSNESVIQVPN</sequence>
<gene>
    <name evidence="1" type="ORF">MAR_020009</name>
</gene>